<dbReference type="EMBL" id="BGZK01000842">
    <property type="protein sequence ID" value="GBP62497.1"/>
    <property type="molecule type" value="Genomic_DNA"/>
</dbReference>
<evidence type="ECO:0000313" key="2">
    <source>
        <dbReference type="Proteomes" id="UP000299102"/>
    </source>
</evidence>
<comment type="caution">
    <text evidence="1">The sequence shown here is derived from an EMBL/GenBank/DDBJ whole genome shotgun (WGS) entry which is preliminary data.</text>
</comment>
<organism evidence="1 2">
    <name type="scientific">Eumeta variegata</name>
    <name type="common">Bagworm moth</name>
    <name type="synonym">Eumeta japonica</name>
    <dbReference type="NCBI Taxonomy" id="151549"/>
    <lineage>
        <taxon>Eukaryota</taxon>
        <taxon>Metazoa</taxon>
        <taxon>Ecdysozoa</taxon>
        <taxon>Arthropoda</taxon>
        <taxon>Hexapoda</taxon>
        <taxon>Insecta</taxon>
        <taxon>Pterygota</taxon>
        <taxon>Neoptera</taxon>
        <taxon>Endopterygota</taxon>
        <taxon>Lepidoptera</taxon>
        <taxon>Glossata</taxon>
        <taxon>Ditrysia</taxon>
        <taxon>Tineoidea</taxon>
        <taxon>Psychidae</taxon>
        <taxon>Oiketicinae</taxon>
        <taxon>Eumeta</taxon>
    </lineage>
</organism>
<gene>
    <name evidence="1" type="ORF">EVAR_44736_1</name>
</gene>
<accession>A0A4C1XJP4</accession>
<sequence length="90" mass="9956">MSTTVCQSSRDNRRKKVYLLIGILAALLPCQVLDRFAAETYSPPMFLAADRRPCAPKADGAHSAGRELLVTVCHQRDDNIPDRMLSARSP</sequence>
<dbReference type="Proteomes" id="UP000299102">
    <property type="component" value="Unassembled WGS sequence"/>
</dbReference>
<reference evidence="1 2" key="1">
    <citation type="journal article" date="2019" name="Commun. Biol.">
        <title>The bagworm genome reveals a unique fibroin gene that provides high tensile strength.</title>
        <authorList>
            <person name="Kono N."/>
            <person name="Nakamura H."/>
            <person name="Ohtoshi R."/>
            <person name="Tomita M."/>
            <person name="Numata K."/>
            <person name="Arakawa K."/>
        </authorList>
    </citation>
    <scope>NUCLEOTIDE SEQUENCE [LARGE SCALE GENOMIC DNA]</scope>
</reference>
<proteinExistence type="predicted"/>
<dbReference type="AlphaFoldDB" id="A0A4C1XJP4"/>
<evidence type="ECO:0000313" key="1">
    <source>
        <dbReference type="EMBL" id="GBP62497.1"/>
    </source>
</evidence>
<keyword evidence="2" id="KW-1185">Reference proteome</keyword>
<protein>
    <submittedName>
        <fullName evidence="1">Uncharacterized protein</fullName>
    </submittedName>
</protein>
<name>A0A4C1XJP4_EUMVA</name>